<gene>
    <name evidence="5" type="ORF">CKY47_06190</name>
</gene>
<evidence type="ECO:0000313" key="5">
    <source>
        <dbReference type="EMBL" id="MDQ2583578.1"/>
    </source>
</evidence>
<dbReference type="InterPro" id="IPR050955">
    <property type="entry name" value="Plant_Biomass_Hydrol_Est"/>
</dbReference>
<feature type="region of interest" description="Disordered" evidence="2">
    <location>
        <begin position="269"/>
        <end position="295"/>
    </location>
</feature>
<dbReference type="InterPro" id="IPR029058">
    <property type="entry name" value="AB_hydrolase_fold"/>
</dbReference>
<dbReference type="Proteomes" id="UP001225605">
    <property type="component" value="Unassembled WGS sequence"/>
</dbReference>
<protein>
    <recommendedName>
        <fullName evidence="4">Peptidase S9 prolyl oligopeptidase catalytic domain-containing protein</fullName>
    </recommendedName>
</protein>
<feature type="region of interest" description="Disordered" evidence="2">
    <location>
        <begin position="28"/>
        <end position="59"/>
    </location>
</feature>
<evidence type="ECO:0000256" key="1">
    <source>
        <dbReference type="ARBA" id="ARBA00022729"/>
    </source>
</evidence>
<dbReference type="Pfam" id="PF00326">
    <property type="entry name" value="Peptidase_S9"/>
    <property type="match status" value="1"/>
</dbReference>
<evidence type="ECO:0000313" key="6">
    <source>
        <dbReference type="Proteomes" id="UP001225605"/>
    </source>
</evidence>
<keyword evidence="1 3" id="KW-0732">Signal</keyword>
<dbReference type="EMBL" id="NSDM01000002">
    <property type="protein sequence ID" value="MDQ2583578.1"/>
    <property type="molecule type" value="Genomic_DNA"/>
</dbReference>
<feature type="signal peptide" evidence="3">
    <location>
        <begin position="1"/>
        <end position="24"/>
    </location>
</feature>
<keyword evidence="6" id="KW-1185">Reference proteome</keyword>
<name>A0ABU0WVP8_9PSEU</name>
<dbReference type="Gene3D" id="3.40.50.1820">
    <property type="entry name" value="alpha/beta hydrolase"/>
    <property type="match status" value="1"/>
</dbReference>
<feature type="compositionally biased region" description="Basic and acidic residues" evidence="2">
    <location>
        <begin position="47"/>
        <end position="57"/>
    </location>
</feature>
<proteinExistence type="predicted"/>
<accession>A0ABU0WVP8</accession>
<comment type="caution">
    <text evidence="5">The sequence shown here is derived from an EMBL/GenBank/DDBJ whole genome shotgun (WGS) entry which is preliminary data.</text>
</comment>
<organism evidence="5 6">
    <name type="scientific">Saccharothrix yanglingensis</name>
    <dbReference type="NCBI Taxonomy" id="659496"/>
    <lineage>
        <taxon>Bacteria</taxon>
        <taxon>Bacillati</taxon>
        <taxon>Actinomycetota</taxon>
        <taxon>Actinomycetes</taxon>
        <taxon>Pseudonocardiales</taxon>
        <taxon>Pseudonocardiaceae</taxon>
        <taxon>Saccharothrix</taxon>
    </lineage>
</organism>
<sequence>MTMIGLLSRCSSALVIVVAPVALAACSGPEPAAPPPTTSSISPVAEQTRRPVERRPVTDAATTVREISVAGRTRSYRLRASPAPVDDPGRPLALVLHGKGGSAEEMERHSGLNAVADAAGVALAYLEGVDEGWSASPKPTELRPDPAADVDFARAVVDELTDVAQVDPDHVYAVGLSEGGIMALRLAAEHPDWFAAVASVAGQLPGPPAEVRPTGPVPVLSIYGDADPLRPIGGLVDVPPGTPVIGKEPPKPTLSTAETVEAFCRVGDADERRHEELPATATPDGTSLSRDSCTNPDSGLRVVSITVHGGGHTWPGGTFPHRPSTVGVTSGQLSAADTVVDFLLGD</sequence>
<evidence type="ECO:0000256" key="3">
    <source>
        <dbReference type="SAM" id="SignalP"/>
    </source>
</evidence>
<dbReference type="PANTHER" id="PTHR43037:SF1">
    <property type="entry name" value="BLL1128 PROTEIN"/>
    <property type="match status" value="1"/>
</dbReference>
<dbReference type="InterPro" id="IPR001375">
    <property type="entry name" value="Peptidase_S9_cat"/>
</dbReference>
<feature type="compositionally biased region" description="Polar residues" evidence="2">
    <location>
        <begin position="283"/>
        <end position="295"/>
    </location>
</feature>
<dbReference type="PANTHER" id="PTHR43037">
    <property type="entry name" value="UNNAMED PRODUCT-RELATED"/>
    <property type="match status" value="1"/>
</dbReference>
<feature type="domain" description="Peptidase S9 prolyl oligopeptidase catalytic" evidence="4">
    <location>
        <begin position="155"/>
        <end position="202"/>
    </location>
</feature>
<reference evidence="5 6" key="1">
    <citation type="submission" date="2017-06" db="EMBL/GenBank/DDBJ databases">
        <title>Cultured bacterium strain Saccharothrix yanglingensis Hhs.015.</title>
        <authorList>
            <person name="Xia Y."/>
        </authorList>
    </citation>
    <scope>NUCLEOTIDE SEQUENCE [LARGE SCALE GENOMIC DNA]</scope>
    <source>
        <strain evidence="5 6">Hhs.015</strain>
    </source>
</reference>
<evidence type="ECO:0000256" key="2">
    <source>
        <dbReference type="SAM" id="MobiDB-lite"/>
    </source>
</evidence>
<dbReference type="SUPFAM" id="SSF53474">
    <property type="entry name" value="alpha/beta-Hydrolases"/>
    <property type="match status" value="1"/>
</dbReference>
<feature type="chain" id="PRO_5046588874" description="Peptidase S9 prolyl oligopeptidase catalytic domain-containing protein" evidence="3">
    <location>
        <begin position="25"/>
        <end position="346"/>
    </location>
</feature>
<evidence type="ECO:0000259" key="4">
    <source>
        <dbReference type="Pfam" id="PF00326"/>
    </source>
</evidence>